<dbReference type="PANTHER" id="PTHR43722:SF1">
    <property type="entry name" value="PROLINE IMINOPEPTIDASE"/>
    <property type="match status" value="1"/>
</dbReference>
<dbReference type="GO" id="GO:0004177">
    <property type="term" value="F:aminopeptidase activity"/>
    <property type="evidence" value="ECO:0007669"/>
    <property type="project" value="UniProtKB-KW"/>
</dbReference>
<keyword evidence="11" id="KW-0472">Membrane</keyword>
<evidence type="ECO:0000256" key="6">
    <source>
        <dbReference type="ARBA" id="ARBA00022490"/>
    </source>
</evidence>
<dbReference type="RefSeq" id="WP_195169435.1">
    <property type="nucleotide sequence ID" value="NZ_CP062983.1"/>
</dbReference>
<evidence type="ECO:0000256" key="1">
    <source>
        <dbReference type="ARBA" id="ARBA00001585"/>
    </source>
</evidence>
<feature type="transmembrane region" description="Helical" evidence="11">
    <location>
        <begin position="60"/>
        <end position="80"/>
    </location>
</feature>
<keyword evidence="11" id="KW-1133">Transmembrane helix</keyword>
<dbReference type="InterPro" id="IPR029058">
    <property type="entry name" value="AB_hydrolase_fold"/>
</dbReference>
<dbReference type="EMBL" id="CP062983">
    <property type="protein sequence ID" value="QPC81362.1"/>
    <property type="molecule type" value="Genomic_DNA"/>
</dbReference>
<comment type="catalytic activity">
    <reaction evidence="1">
        <text>Release of N-terminal proline from a peptide.</text>
        <dbReference type="EC" id="3.4.11.5"/>
    </reaction>
</comment>
<dbReference type="Pfam" id="PF00561">
    <property type="entry name" value="Abhydrolase_1"/>
    <property type="match status" value="1"/>
</dbReference>
<keyword evidence="11" id="KW-0812">Transmembrane</keyword>
<proteinExistence type="inferred from homology"/>
<evidence type="ECO:0000313" key="14">
    <source>
        <dbReference type="Proteomes" id="UP000594468"/>
    </source>
</evidence>
<name>A0A7S8E6P5_9CHLR</name>
<evidence type="ECO:0000256" key="9">
    <source>
        <dbReference type="ARBA" id="ARBA00029605"/>
    </source>
</evidence>
<keyword evidence="14" id="KW-1185">Reference proteome</keyword>
<reference evidence="13 14" key="1">
    <citation type="submission" date="2020-02" db="EMBL/GenBank/DDBJ databases">
        <authorList>
            <person name="Zheng R.K."/>
            <person name="Sun C.M."/>
        </authorList>
    </citation>
    <scope>NUCLEOTIDE SEQUENCE [LARGE SCALE GENOMIC DNA]</scope>
    <source>
        <strain evidence="14">rifampicinis</strain>
    </source>
</reference>
<keyword evidence="6" id="KW-0963">Cytoplasm</keyword>
<evidence type="ECO:0000259" key="12">
    <source>
        <dbReference type="Pfam" id="PF00561"/>
    </source>
</evidence>
<gene>
    <name evidence="13" type="ORF">G4Y79_16880</name>
</gene>
<evidence type="ECO:0000256" key="2">
    <source>
        <dbReference type="ARBA" id="ARBA00004496"/>
    </source>
</evidence>
<accession>A0A7S8E6P5</accession>
<evidence type="ECO:0000313" key="13">
    <source>
        <dbReference type="EMBL" id="QPC81362.1"/>
    </source>
</evidence>
<protein>
    <recommendedName>
        <fullName evidence="4">prolyl aminopeptidase</fullName>
        <ecNumber evidence="4">3.4.11.5</ecNumber>
    </recommendedName>
    <alternativeName>
        <fullName evidence="9">Prolyl aminopeptidase</fullName>
    </alternativeName>
</protein>
<sequence>MTNTLSLEPRAKAKQASARRQQRHPIRRLITGLLRTVALLIVIISGLPIVLLYFVTAVPVFLAGILTLIDLGLIAALFYFDQTPRLVISNVIIWIFVSMIAIALSQHFASTPPIMDANGKPIRGSIATMEAVELNGSQQWITIRGNDTNNPILLFLAGGPGGSELVMTRRYLGDLEAHFVVVNWDQPGTGKSYGAVPFDELTPERYVDDAHALALYLRERFDKEKIYVFGESWGSIIGVWLVQQYPDLFYALITTGQMVDPVENDILMYDLAFELLTEQGRNDDVEMLRRNGPPPYTSGELLGKFGAINGVLNNYMDAHAHGEGTHHNLLIDSLGAQEYGLVDKVTWLLGLAKTFTTVYPQIYDVDLRMQAPRLEIPVYMIKGRWDVNAPNSLAEEYFNLLEAPHKEWFWFEDSAHTPSWDEPAHFTDVIVNTVLAQTQPDTQ</sequence>
<dbReference type="Proteomes" id="UP000594468">
    <property type="component" value="Chromosome"/>
</dbReference>
<dbReference type="AlphaFoldDB" id="A0A7S8E6P5"/>
<keyword evidence="7" id="KW-0645">Protease</keyword>
<evidence type="ECO:0000256" key="10">
    <source>
        <dbReference type="SAM" id="MobiDB-lite"/>
    </source>
</evidence>
<dbReference type="SUPFAM" id="SSF53474">
    <property type="entry name" value="alpha/beta-Hydrolases"/>
    <property type="match status" value="1"/>
</dbReference>
<evidence type="ECO:0000256" key="7">
    <source>
        <dbReference type="ARBA" id="ARBA00022670"/>
    </source>
</evidence>
<keyword evidence="5" id="KW-0031">Aminopeptidase</keyword>
<evidence type="ECO:0000256" key="8">
    <source>
        <dbReference type="ARBA" id="ARBA00022801"/>
    </source>
</evidence>
<feature type="region of interest" description="Disordered" evidence="10">
    <location>
        <begin position="1"/>
        <end position="20"/>
    </location>
</feature>
<organism evidence="13 14">
    <name type="scientific">Phototrophicus methaneseepsis</name>
    <dbReference type="NCBI Taxonomy" id="2710758"/>
    <lineage>
        <taxon>Bacteria</taxon>
        <taxon>Bacillati</taxon>
        <taxon>Chloroflexota</taxon>
        <taxon>Candidatus Thermofontia</taxon>
        <taxon>Phototrophicales</taxon>
        <taxon>Phototrophicaceae</taxon>
        <taxon>Phototrophicus</taxon>
    </lineage>
</organism>
<dbReference type="KEGG" id="pmet:G4Y79_16880"/>
<dbReference type="GO" id="GO:0005737">
    <property type="term" value="C:cytoplasm"/>
    <property type="evidence" value="ECO:0007669"/>
    <property type="project" value="UniProtKB-SubCell"/>
</dbReference>
<evidence type="ECO:0000256" key="11">
    <source>
        <dbReference type="SAM" id="Phobius"/>
    </source>
</evidence>
<evidence type="ECO:0000256" key="4">
    <source>
        <dbReference type="ARBA" id="ARBA00012568"/>
    </source>
</evidence>
<evidence type="ECO:0000256" key="3">
    <source>
        <dbReference type="ARBA" id="ARBA00010088"/>
    </source>
</evidence>
<keyword evidence="8 13" id="KW-0378">Hydrolase</keyword>
<dbReference type="InterPro" id="IPR002410">
    <property type="entry name" value="Peptidase_S33"/>
</dbReference>
<dbReference type="GO" id="GO:0006508">
    <property type="term" value="P:proteolysis"/>
    <property type="evidence" value="ECO:0007669"/>
    <property type="project" value="UniProtKB-KW"/>
</dbReference>
<evidence type="ECO:0000256" key="5">
    <source>
        <dbReference type="ARBA" id="ARBA00022438"/>
    </source>
</evidence>
<feature type="transmembrane region" description="Helical" evidence="11">
    <location>
        <begin position="29"/>
        <end position="54"/>
    </location>
</feature>
<dbReference type="InterPro" id="IPR005944">
    <property type="entry name" value="Pro_iminopeptidase"/>
</dbReference>
<dbReference type="PANTHER" id="PTHR43722">
    <property type="entry name" value="PROLINE IMINOPEPTIDASE"/>
    <property type="match status" value="1"/>
</dbReference>
<comment type="subcellular location">
    <subcellularLocation>
        <location evidence="2">Cytoplasm</location>
    </subcellularLocation>
</comment>
<dbReference type="PRINTS" id="PR00793">
    <property type="entry name" value="PROAMNOPTASE"/>
</dbReference>
<comment type="similarity">
    <text evidence="3">Belongs to the peptidase S33 family.</text>
</comment>
<dbReference type="EC" id="3.4.11.5" evidence="4"/>
<dbReference type="Gene3D" id="3.40.50.1820">
    <property type="entry name" value="alpha/beta hydrolase"/>
    <property type="match status" value="1"/>
</dbReference>
<feature type="transmembrane region" description="Helical" evidence="11">
    <location>
        <begin position="87"/>
        <end position="108"/>
    </location>
</feature>
<dbReference type="InterPro" id="IPR000073">
    <property type="entry name" value="AB_hydrolase_1"/>
</dbReference>
<feature type="domain" description="AB hydrolase-1" evidence="12">
    <location>
        <begin position="151"/>
        <end position="288"/>
    </location>
</feature>